<dbReference type="PANTHER" id="PTHR35894:SF1">
    <property type="entry name" value="PHOSPHORIBULOKINASE _ URIDINE KINASE FAMILY"/>
    <property type="match status" value="1"/>
</dbReference>
<evidence type="ECO:0000259" key="1">
    <source>
        <dbReference type="SMART" id="SM00382"/>
    </source>
</evidence>
<gene>
    <name evidence="2" type="primary">exeA</name>
    <name evidence="2" type="ORF">MTBBW1_880003</name>
</gene>
<dbReference type="EMBL" id="FWEV01000334">
    <property type="protein sequence ID" value="SLM33089.1"/>
    <property type="molecule type" value="Genomic_DNA"/>
</dbReference>
<dbReference type="InterPro" id="IPR049945">
    <property type="entry name" value="AAA_22"/>
</dbReference>
<sequence length="275" mass="31250">MARKHGTSPAEFFRWKRHPFADTYPIKTPYASQWDQFLLNSSEMLLANGKNFALFGTSGAGKTTLIRHLLSNLDPNSYKPAFIHYGGLLRNGMLKAIADLFGVDTSGRNVPLIIKLQKQIGNNSPDRLSPFPVFIIDDAHLMEKESLMDICSLLVNPHEEKIAASLILVGDEKLPQRLRLQSMASVRSRLTGLFEMKPLNHDDSVEFIEFRLENADAPEDLFDQETLHQIVAHCRGNRRRIMNICTLLLNEAYYRQEKTVGAELFFSCDQIQISE</sequence>
<accession>A0A1W1HKU4</accession>
<evidence type="ECO:0000313" key="2">
    <source>
        <dbReference type="EMBL" id="SLM33089.1"/>
    </source>
</evidence>
<dbReference type="GO" id="GO:0016887">
    <property type="term" value="F:ATP hydrolysis activity"/>
    <property type="evidence" value="ECO:0007669"/>
    <property type="project" value="InterPro"/>
</dbReference>
<dbReference type="InterPro" id="IPR003593">
    <property type="entry name" value="AAA+_ATPase"/>
</dbReference>
<dbReference type="STRING" id="1246637.MTBBW1_880003"/>
<dbReference type="Proteomes" id="UP000191931">
    <property type="component" value="Unassembled WGS sequence"/>
</dbReference>
<protein>
    <submittedName>
        <fullName evidence="2">ExeA3</fullName>
    </submittedName>
</protein>
<dbReference type="PANTHER" id="PTHR35894">
    <property type="entry name" value="GENERAL SECRETION PATHWAY PROTEIN A-RELATED"/>
    <property type="match status" value="1"/>
</dbReference>
<dbReference type="RefSeq" id="WP_186441209.1">
    <property type="nucleotide sequence ID" value="NZ_LT828544.1"/>
</dbReference>
<name>A0A1W1HKU4_9BACT</name>
<proteinExistence type="predicted"/>
<dbReference type="AlphaFoldDB" id="A0A1W1HKU4"/>
<organism evidence="2 3">
    <name type="scientific">Desulfamplus magnetovallimortis</name>
    <dbReference type="NCBI Taxonomy" id="1246637"/>
    <lineage>
        <taxon>Bacteria</taxon>
        <taxon>Pseudomonadati</taxon>
        <taxon>Thermodesulfobacteriota</taxon>
        <taxon>Desulfobacteria</taxon>
        <taxon>Desulfobacterales</taxon>
        <taxon>Desulfobacteraceae</taxon>
        <taxon>Desulfamplus</taxon>
    </lineage>
</organism>
<dbReference type="Pfam" id="PF13401">
    <property type="entry name" value="AAA_22"/>
    <property type="match status" value="1"/>
</dbReference>
<keyword evidence="3" id="KW-1185">Reference proteome</keyword>
<dbReference type="SMART" id="SM00382">
    <property type="entry name" value="AAA"/>
    <property type="match status" value="1"/>
</dbReference>
<feature type="domain" description="AAA+ ATPase" evidence="1">
    <location>
        <begin position="48"/>
        <end position="200"/>
    </location>
</feature>
<evidence type="ECO:0000313" key="3">
    <source>
        <dbReference type="Proteomes" id="UP000191931"/>
    </source>
</evidence>
<dbReference type="InterPro" id="IPR027417">
    <property type="entry name" value="P-loop_NTPase"/>
</dbReference>
<dbReference type="InterPro" id="IPR052026">
    <property type="entry name" value="ExeA_AAA_ATPase_DNA-bind"/>
</dbReference>
<reference evidence="2 3" key="1">
    <citation type="submission" date="2017-03" db="EMBL/GenBank/DDBJ databases">
        <authorList>
            <person name="Afonso C.L."/>
            <person name="Miller P.J."/>
            <person name="Scott M.A."/>
            <person name="Spackman E."/>
            <person name="Goraichik I."/>
            <person name="Dimitrov K.M."/>
            <person name="Suarez D.L."/>
            <person name="Swayne D.E."/>
        </authorList>
    </citation>
    <scope>NUCLEOTIDE SEQUENCE [LARGE SCALE GENOMIC DNA]</scope>
    <source>
        <strain evidence="2">PRJEB14757</strain>
    </source>
</reference>
<dbReference type="SUPFAM" id="SSF52540">
    <property type="entry name" value="P-loop containing nucleoside triphosphate hydrolases"/>
    <property type="match status" value="1"/>
</dbReference>
<dbReference type="Gene3D" id="3.40.50.300">
    <property type="entry name" value="P-loop containing nucleotide triphosphate hydrolases"/>
    <property type="match status" value="1"/>
</dbReference>